<dbReference type="EMBL" id="JAGZMZ010000002">
    <property type="protein sequence ID" value="MBS4883365.1"/>
    <property type="molecule type" value="Genomic_DNA"/>
</dbReference>
<sequence length="257" mass="30148">MKKKKSRKLIYNVLLLIVGAVFVFSAYQVGKTLYQYYLQDKEAEQMQEIAKVPKDPEEKEFKIDWNELKKTNEDIIGWILIPDTNISHAIVQGTDNSYYLNHTVEKRILYSGAIFMDYAANPDFQDRHTIIYGHNVKYGTMFAQLDRYREKDFYETHPYVYIFTPEKSYRCPLVSFEHTNDTSPSYQTQFASDEEYAQYLDKVKAASIYDTGVEIGVEDQLITLSTCSYERGGQPSELRYLVHLKLEEYDGKYIIEE</sequence>
<dbReference type="Proteomes" id="UP000284868">
    <property type="component" value="Unassembled WGS sequence"/>
</dbReference>
<dbReference type="Pfam" id="PF04203">
    <property type="entry name" value="Sortase"/>
    <property type="match status" value="1"/>
</dbReference>
<evidence type="ECO:0000256" key="1">
    <source>
        <dbReference type="ARBA" id="ARBA00022801"/>
    </source>
</evidence>
<reference evidence="3" key="2">
    <citation type="submission" date="2021-02" db="EMBL/GenBank/DDBJ databases">
        <title>Infant gut strain persistence is associated with maternal origin, phylogeny, and functional potential including surface adhesion and iron acquisition.</title>
        <authorList>
            <person name="Lou Y.C."/>
        </authorList>
    </citation>
    <scope>NUCLEOTIDE SEQUENCE</scope>
    <source>
        <strain evidence="3">L3_108_103G1_dasL3_108_103G1_concoct_2</strain>
    </source>
</reference>
<protein>
    <submittedName>
        <fullName evidence="3">Class B sortase</fullName>
    </submittedName>
    <submittedName>
        <fullName evidence="4">SrtB family sortase</fullName>
        <ecNumber evidence="3 4">3.4.22.71</ecNumber>
    </submittedName>
</protein>
<name>A0A415P7K4_9FIRM</name>
<organism evidence="4 5">
    <name type="scientific">Amedibacillus dolichus</name>
    <dbReference type="NCBI Taxonomy" id="31971"/>
    <lineage>
        <taxon>Bacteria</taxon>
        <taxon>Bacillati</taxon>
        <taxon>Bacillota</taxon>
        <taxon>Erysipelotrichia</taxon>
        <taxon>Erysipelotrichales</taxon>
        <taxon>Erysipelotrichaceae</taxon>
        <taxon>Amedibacillus</taxon>
    </lineage>
</organism>
<evidence type="ECO:0000313" key="4">
    <source>
        <dbReference type="EMBL" id="RHM08646.1"/>
    </source>
</evidence>
<feature type="active site" description="Acyl-thioester intermediate" evidence="2">
    <location>
        <position position="227"/>
    </location>
</feature>
<dbReference type="CDD" id="cd05826">
    <property type="entry name" value="Sortase_B"/>
    <property type="match status" value="1"/>
</dbReference>
<dbReference type="EC" id="3.4.22.71" evidence="3 4"/>
<dbReference type="InterPro" id="IPR009835">
    <property type="entry name" value="SrtB"/>
</dbReference>
<keyword evidence="5" id="KW-1185">Reference proteome</keyword>
<dbReference type="AlphaFoldDB" id="A0A415P7K4"/>
<dbReference type="InterPro" id="IPR023365">
    <property type="entry name" value="Sortase_dom-sf"/>
</dbReference>
<reference evidence="4 5" key="1">
    <citation type="submission" date="2018-08" db="EMBL/GenBank/DDBJ databases">
        <title>A genome reference for cultivated species of the human gut microbiota.</title>
        <authorList>
            <person name="Zou Y."/>
            <person name="Xue W."/>
            <person name="Luo G."/>
        </authorList>
    </citation>
    <scope>NUCLEOTIDE SEQUENCE [LARGE SCALE GENOMIC DNA]</scope>
    <source>
        <strain evidence="4 5">AF35-6BH</strain>
    </source>
</reference>
<dbReference type="GO" id="GO:0016787">
    <property type="term" value="F:hydrolase activity"/>
    <property type="evidence" value="ECO:0007669"/>
    <property type="project" value="UniProtKB-KW"/>
</dbReference>
<feature type="active site" description="Proton donor/acceptor" evidence="2">
    <location>
        <position position="134"/>
    </location>
</feature>
<dbReference type="EMBL" id="QRPK01000046">
    <property type="protein sequence ID" value="RHM08646.1"/>
    <property type="molecule type" value="Genomic_DNA"/>
</dbReference>
<accession>A0A415P7K4</accession>
<dbReference type="RefSeq" id="WP_022420426.1">
    <property type="nucleotide sequence ID" value="NZ_CAJKGD010000001.1"/>
</dbReference>
<proteinExistence type="predicted"/>
<dbReference type="Gene3D" id="2.40.260.10">
    <property type="entry name" value="Sortase"/>
    <property type="match status" value="1"/>
</dbReference>
<gene>
    <name evidence="4" type="primary">srtB</name>
    <name evidence="4" type="ORF">DWZ83_08000</name>
    <name evidence="3" type="ORF">KHZ85_01170</name>
</gene>
<keyword evidence="1 4" id="KW-0378">Hydrolase</keyword>
<dbReference type="OrthoDB" id="9806013at2"/>
<evidence type="ECO:0000313" key="3">
    <source>
        <dbReference type="EMBL" id="MBS4883365.1"/>
    </source>
</evidence>
<dbReference type="SUPFAM" id="SSF63817">
    <property type="entry name" value="Sortase"/>
    <property type="match status" value="1"/>
</dbReference>
<evidence type="ECO:0000256" key="2">
    <source>
        <dbReference type="PIRSR" id="PIRSR605754-1"/>
    </source>
</evidence>
<dbReference type="InterPro" id="IPR005754">
    <property type="entry name" value="Sortase"/>
</dbReference>
<evidence type="ECO:0000313" key="5">
    <source>
        <dbReference type="Proteomes" id="UP000284868"/>
    </source>
</evidence>
<dbReference type="Proteomes" id="UP000753219">
    <property type="component" value="Unassembled WGS sequence"/>
</dbReference>
<dbReference type="NCBIfam" id="TIGR03064">
    <property type="entry name" value="sortase_srtB"/>
    <property type="match status" value="1"/>
</dbReference>
<comment type="caution">
    <text evidence="4">The sequence shown here is derived from an EMBL/GenBank/DDBJ whole genome shotgun (WGS) entry which is preliminary data.</text>
</comment>